<proteinExistence type="predicted"/>
<dbReference type="PROSITE" id="PS50048">
    <property type="entry name" value="ZN2_CY6_FUNGAL_2"/>
    <property type="match status" value="1"/>
</dbReference>
<evidence type="ECO:0000256" key="1">
    <source>
        <dbReference type="ARBA" id="ARBA00023242"/>
    </source>
</evidence>
<gene>
    <name evidence="3" type="ORF">L228DRAFT_246622</name>
</gene>
<evidence type="ECO:0000313" key="3">
    <source>
        <dbReference type="EMBL" id="KZF23777.1"/>
    </source>
</evidence>
<dbReference type="InterPro" id="IPR053157">
    <property type="entry name" value="Sterol_Uptake_Regulator"/>
</dbReference>
<dbReference type="SMART" id="SM00066">
    <property type="entry name" value="GAL4"/>
    <property type="match status" value="1"/>
</dbReference>
<reference evidence="3 4" key="1">
    <citation type="journal article" date="2016" name="Fungal Biol.">
        <title>The genome of Xylona heveae provides a window into fungal endophytism.</title>
        <authorList>
            <person name="Gazis R."/>
            <person name="Kuo A."/>
            <person name="Riley R."/>
            <person name="LaButti K."/>
            <person name="Lipzen A."/>
            <person name="Lin J."/>
            <person name="Amirebrahimi M."/>
            <person name="Hesse C.N."/>
            <person name="Spatafora J.W."/>
            <person name="Henrissat B."/>
            <person name="Hainaut M."/>
            <person name="Grigoriev I.V."/>
            <person name="Hibbett D.S."/>
        </authorList>
    </citation>
    <scope>NUCLEOTIDE SEQUENCE [LARGE SCALE GENOMIC DNA]</scope>
    <source>
        <strain evidence="3 4">TC161</strain>
    </source>
</reference>
<dbReference type="PANTHER" id="PTHR47784">
    <property type="entry name" value="STEROL UPTAKE CONTROL PROTEIN 2"/>
    <property type="match status" value="1"/>
</dbReference>
<keyword evidence="4" id="KW-1185">Reference proteome</keyword>
<dbReference type="SUPFAM" id="SSF57701">
    <property type="entry name" value="Zn2/Cys6 DNA-binding domain"/>
    <property type="match status" value="1"/>
</dbReference>
<dbReference type="RefSeq" id="XP_018189332.1">
    <property type="nucleotide sequence ID" value="XM_018332457.1"/>
</dbReference>
<dbReference type="GO" id="GO:0008270">
    <property type="term" value="F:zinc ion binding"/>
    <property type="evidence" value="ECO:0007669"/>
    <property type="project" value="InterPro"/>
</dbReference>
<dbReference type="InterPro" id="IPR036864">
    <property type="entry name" value="Zn2-C6_fun-type_DNA-bd_sf"/>
</dbReference>
<dbReference type="PROSITE" id="PS00463">
    <property type="entry name" value="ZN2_CY6_FUNGAL_1"/>
    <property type="match status" value="1"/>
</dbReference>
<dbReference type="OrthoDB" id="416217at2759"/>
<feature type="domain" description="Zn(2)-C6 fungal-type" evidence="2">
    <location>
        <begin position="17"/>
        <end position="47"/>
    </location>
</feature>
<dbReference type="GeneID" id="28897594"/>
<dbReference type="PANTHER" id="PTHR47784:SF5">
    <property type="entry name" value="STEROL UPTAKE CONTROL PROTEIN 2"/>
    <property type="match status" value="1"/>
</dbReference>
<dbReference type="Gene3D" id="4.10.240.10">
    <property type="entry name" value="Zn(2)-C6 fungal-type DNA-binding domain"/>
    <property type="match status" value="1"/>
</dbReference>
<dbReference type="EMBL" id="KV407457">
    <property type="protein sequence ID" value="KZF23777.1"/>
    <property type="molecule type" value="Genomic_DNA"/>
</dbReference>
<evidence type="ECO:0000313" key="4">
    <source>
        <dbReference type="Proteomes" id="UP000076632"/>
    </source>
</evidence>
<dbReference type="Proteomes" id="UP000076632">
    <property type="component" value="Unassembled WGS sequence"/>
</dbReference>
<name>A0A161TD72_XYLHT</name>
<keyword evidence="1" id="KW-0539">Nucleus</keyword>
<accession>A0A161TD72</accession>
<sequence>MPNPPQLKPRRLRTRTGCLTCRQRRKKCDERKPKCVACTRNRVSCTWEFAPEDSNYEQARAVALSRSNALDVPPHAQLRVFLEVSKAARAQPRLRAELELSVHISKCTRHYLSATADTLFALTSPCREGLWTRMVLGEAQAHPFLMDSVDALSSFHCAYLYPEDAPRYVKLARLSNAAGLAKFRSSVIRINKHNATATLTFTFFQILLCLTTPFALGGERPSETIDSLRDLLVALRGYYHLQPASCPYVTDPAVTAWLKDKPDNSSSSSTPAHSHNTDILCRLSHLAAAIDTASFSAEEKRISRAALVQLYSFFASTPLEPNFSILFTWPLILSDRFLDLIMARHPLALIIIAHWSIPVFQDQHWLFDKWADQIFHSVASIVGPKMLYMLQGLRDGTTYRSDDELNSVIMKNWLLEEEPQRIPHRGKNPLVERR</sequence>
<protein>
    <recommendedName>
        <fullName evidence="2">Zn(2)-C6 fungal-type domain-containing protein</fullName>
    </recommendedName>
</protein>
<dbReference type="InParanoid" id="A0A161TD72"/>
<evidence type="ECO:0000259" key="2">
    <source>
        <dbReference type="PROSITE" id="PS50048"/>
    </source>
</evidence>
<dbReference type="AlphaFoldDB" id="A0A161TD72"/>
<dbReference type="OMA" id="HQNDAIN"/>
<dbReference type="InterPro" id="IPR001138">
    <property type="entry name" value="Zn2Cys6_DnaBD"/>
</dbReference>
<dbReference type="GO" id="GO:0001228">
    <property type="term" value="F:DNA-binding transcription activator activity, RNA polymerase II-specific"/>
    <property type="evidence" value="ECO:0007669"/>
    <property type="project" value="TreeGrafter"/>
</dbReference>
<dbReference type="Pfam" id="PF00172">
    <property type="entry name" value="Zn_clus"/>
    <property type="match status" value="1"/>
</dbReference>
<organism evidence="3 4">
    <name type="scientific">Xylona heveae (strain CBS 132557 / TC161)</name>
    <dbReference type="NCBI Taxonomy" id="1328760"/>
    <lineage>
        <taxon>Eukaryota</taxon>
        <taxon>Fungi</taxon>
        <taxon>Dikarya</taxon>
        <taxon>Ascomycota</taxon>
        <taxon>Pezizomycotina</taxon>
        <taxon>Xylonomycetes</taxon>
        <taxon>Xylonales</taxon>
        <taxon>Xylonaceae</taxon>
        <taxon>Xylona</taxon>
    </lineage>
</organism>
<dbReference type="CDD" id="cd00067">
    <property type="entry name" value="GAL4"/>
    <property type="match status" value="1"/>
</dbReference>